<dbReference type="PRINTS" id="PR00111">
    <property type="entry name" value="ABHYDROLASE"/>
</dbReference>
<proteinExistence type="predicted"/>
<reference evidence="3 4" key="1">
    <citation type="submission" date="2016-10" db="EMBL/GenBank/DDBJ databases">
        <authorList>
            <person name="de Groot N.N."/>
        </authorList>
    </citation>
    <scope>NUCLEOTIDE SEQUENCE [LARGE SCALE GENOMIC DNA]</scope>
    <source>
        <strain evidence="3 4">DSM 44993</strain>
    </source>
</reference>
<evidence type="ECO:0000259" key="2">
    <source>
        <dbReference type="Pfam" id="PF12697"/>
    </source>
</evidence>
<dbReference type="AlphaFoldDB" id="A0A1H8YKZ2"/>
<dbReference type="OrthoDB" id="135231at2"/>
<dbReference type="RefSeq" id="WP_091626764.1">
    <property type="nucleotide sequence ID" value="NZ_FOEF01000022.1"/>
</dbReference>
<accession>A0A1H8YKZ2</accession>
<dbReference type="Proteomes" id="UP000198582">
    <property type="component" value="Unassembled WGS sequence"/>
</dbReference>
<dbReference type="PANTHER" id="PTHR43798">
    <property type="entry name" value="MONOACYLGLYCEROL LIPASE"/>
    <property type="match status" value="1"/>
</dbReference>
<keyword evidence="4" id="KW-1185">Reference proteome</keyword>
<dbReference type="InterPro" id="IPR000073">
    <property type="entry name" value="AB_hydrolase_1"/>
</dbReference>
<sequence>MRDQGAAIPAYDHRTGRAPTLVFLHYWGGSARTWQPVLDRLPGRATLTIEARGWGRSRRLPGPYTLRQLAQDTHDIVADAGLGDYVLVGHSMGGKVAQLVAATRPAGLTGLVLVAPGPARPAAFVTPEYRQTLAQAYETDETAAAARDTVLTATPLDEDLKNQVVADSRASAPEARLEWPLRGIAEDITREARGIEVAALVLAGGLDRVEPPEVLRDNLVPYLGNAEFRVIPGSGHLVPLEAPAELAGILREFGGLSRYL</sequence>
<evidence type="ECO:0000313" key="4">
    <source>
        <dbReference type="Proteomes" id="UP000198582"/>
    </source>
</evidence>
<feature type="domain" description="AB hydrolase-1" evidence="2">
    <location>
        <begin position="21"/>
        <end position="247"/>
    </location>
</feature>
<dbReference type="GO" id="GO:0016020">
    <property type="term" value="C:membrane"/>
    <property type="evidence" value="ECO:0007669"/>
    <property type="project" value="TreeGrafter"/>
</dbReference>
<evidence type="ECO:0000256" key="1">
    <source>
        <dbReference type="ARBA" id="ARBA00022801"/>
    </source>
</evidence>
<dbReference type="InterPro" id="IPR029058">
    <property type="entry name" value="AB_hydrolase_fold"/>
</dbReference>
<dbReference type="Gene3D" id="3.40.50.1820">
    <property type="entry name" value="alpha/beta hydrolase"/>
    <property type="match status" value="1"/>
</dbReference>
<protein>
    <submittedName>
        <fullName evidence="3">Pimeloyl-ACP methyl ester carboxylesterase</fullName>
    </submittedName>
</protein>
<dbReference type="EMBL" id="FOEF01000022">
    <property type="protein sequence ID" value="SEP52845.1"/>
    <property type="molecule type" value="Genomic_DNA"/>
</dbReference>
<dbReference type="STRING" id="394193.SAMN04489732_122130"/>
<dbReference type="InterPro" id="IPR050266">
    <property type="entry name" value="AB_hydrolase_sf"/>
</dbReference>
<gene>
    <name evidence="3" type="ORF">SAMN04489732_122130</name>
</gene>
<keyword evidence="1" id="KW-0378">Hydrolase</keyword>
<evidence type="ECO:0000313" key="3">
    <source>
        <dbReference type="EMBL" id="SEP52845.1"/>
    </source>
</evidence>
<dbReference type="GO" id="GO:0016787">
    <property type="term" value="F:hydrolase activity"/>
    <property type="evidence" value="ECO:0007669"/>
    <property type="project" value="UniProtKB-KW"/>
</dbReference>
<dbReference type="PANTHER" id="PTHR43798:SF31">
    <property type="entry name" value="AB HYDROLASE SUPERFAMILY PROTEIN YCLE"/>
    <property type="match status" value="1"/>
</dbReference>
<dbReference type="Pfam" id="PF12697">
    <property type="entry name" value="Abhydrolase_6"/>
    <property type="match status" value="1"/>
</dbReference>
<dbReference type="SUPFAM" id="SSF53474">
    <property type="entry name" value="alpha/beta-Hydrolases"/>
    <property type="match status" value="1"/>
</dbReference>
<organism evidence="3 4">
    <name type="scientific">Amycolatopsis saalfeldensis</name>
    <dbReference type="NCBI Taxonomy" id="394193"/>
    <lineage>
        <taxon>Bacteria</taxon>
        <taxon>Bacillati</taxon>
        <taxon>Actinomycetota</taxon>
        <taxon>Actinomycetes</taxon>
        <taxon>Pseudonocardiales</taxon>
        <taxon>Pseudonocardiaceae</taxon>
        <taxon>Amycolatopsis</taxon>
    </lineage>
</organism>
<name>A0A1H8YKZ2_9PSEU</name>